<accession>A0ABR1R8S4</accession>
<dbReference type="PANTHER" id="PTHR24148">
    <property type="entry name" value="ANKYRIN REPEAT DOMAIN-CONTAINING PROTEIN 39 HOMOLOG-RELATED"/>
    <property type="match status" value="1"/>
</dbReference>
<evidence type="ECO:0000313" key="3">
    <source>
        <dbReference type="Proteomes" id="UP001396898"/>
    </source>
</evidence>
<dbReference type="InterPro" id="IPR052895">
    <property type="entry name" value="HetReg/Transcr_Mod"/>
</dbReference>
<dbReference type="InterPro" id="IPR010730">
    <property type="entry name" value="HET"/>
</dbReference>
<gene>
    <name evidence="2" type="ORF">PG991_014374</name>
</gene>
<organism evidence="2 3">
    <name type="scientific">Apiospora marii</name>
    <dbReference type="NCBI Taxonomy" id="335849"/>
    <lineage>
        <taxon>Eukaryota</taxon>
        <taxon>Fungi</taxon>
        <taxon>Dikarya</taxon>
        <taxon>Ascomycota</taxon>
        <taxon>Pezizomycotina</taxon>
        <taxon>Sordariomycetes</taxon>
        <taxon>Xylariomycetidae</taxon>
        <taxon>Amphisphaeriales</taxon>
        <taxon>Apiosporaceae</taxon>
        <taxon>Apiospora</taxon>
    </lineage>
</organism>
<dbReference type="Pfam" id="PF06985">
    <property type="entry name" value="HET"/>
    <property type="match status" value="1"/>
</dbReference>
<keyword evidence="3" id="KW-1185">Reference proteome</keyword>
<evidence type="ECO:0000259" key="1">
    <source>
        <dbReference type="Pfam" id="PF06985"/>
    </source>
</evidence>
<proteinExistence type="predicted"/>
<comment type="caution">
    <text evidence="2">The sequence shown here is derived from an EMBL/GenBank/DDBJ whole genome shotgun (WGS) entry which is preliminary data.</text>
</comment>
<evidence type="ECO:0000313" key="2">
    <source>
        <dbReference type="EMBL" id="KAK8002152.1"/>
    </source>
</evidence>
<reference evidence="2 3" key="1">
    <citation type="submission" date="2023-01" db="EMBL/GenBank/DDBJ databases">
        <title>Analysis of 21 Apiospora genomes using comparative genomics revels a genus with tremendous synthesis potential of carbohydrate active enzymes and secondary metabolites.</title>
        <authorList>
            <person name="Sorensen T."/>
        </authorList>
    </citation>
    <scope>NUCLEOTIDE SEQUENCE [LARGE SCALE GENOMIC DNA]</scope>
    <source>
        <strain evidence="2 3">CBS 20057</strain>
    </source>
</reference>
<name>A0ABR1R8S4_9PEZI</name>
<dbReference type="EMBL" id="JAQQWI010000018">
    <property type="protein sequence ID" value="KAK8002152.1"/>
    <property type="molecule type" value="Genomic_DNA"/>
</dbReference>
<protein>
    <submittedName>
        <fullName evidence="2">Heterokaryon incompatibility protein 6-OR allele</fullName>
    </submittedName>
</protein>
<dbReference type="PANTHER" id="PTHR24148:SF73">
    <property type="entry name" value="HET DOMAIN PROTEIN (AFU_ORTHOLOGUE AFUA_8G01020)"/>
    <property type="match status" value="1"/>
</dbReference>
<feature type="domain" description="Heterokaryon incompatibility" evidence="1">
    <location>
        <begin position="45"/>
        <end position="204"/>
    </location>
</feature>
<sequence length="611" mass="69958">MDHPPYQSLSRENREIRLFDLLPGKDGDPITGRLKVISLDRKPKFDAVSYVWGPKDPQTAISLGGDHSLPIGPNLHLALSDLRRRWRPLTLWVDALCINQQDDVEKSHQVPMMSSIYRAARMTRAWIDHEVDPKSPALRALPWLVEKHFSPEEAAPKAIPSRSNAIKGHLRMRQEVESHDWEFWKPVTDILKNEYWSRLWIQQELLVPRDVQFHIRKTQIAGRHLFRLRDNLLMSFYYGEYTSGADHPGRWIKRGYTTYFSRNDSEVKRIRHYESDTPLIYLVHESEEYKASNPRDMVYGCLALANPSEVSTLRVDYTLPLSQVYADVVRNHLIHCKRLDFMLFACFKPGGDYPTWLPTAERTFFFQVTMVFEHLDLDWIGVPGSVSDDGRRLEVQAFRLDTVTHASRKGLAGPALVKESLQGIRDCYLSLHPGATEGDIWSSKHLLGILKWVLPHGQGGFPLEALDGAIGELLDLTKNDQYAELNWDAALALLASRPSASEVLVRALGNLRLQMDWQLPVATCDGRLGLVGCTNPEVSPRPTDQIWLLAGCSQPVVLREQELNPGQFILIGTVFFAEFMDMYNTEVWKWFQRRVLAGDTLEDFTQRIVLV</sequence>
<dbReference type="Proteomes" id="UP001396898">
    <property type="component" value="Unassembled WGS sequence"/>
</dbReference>